<organism evidence="2 3">
    <name type="scientific">Nonomuraea purpurea</name>
    <dbReference type="NCBI Taxonomy" id="1849276"/>
    <lineage>
        <taxon>Bacteria</taxon>
        <taxon>Bacillati</taxon>
        <taxon>Actinomycetota</taxon>
        <taxon>Actinomycetes</taxon>
        <taxon>Streptosporangiales</taxon>
        <taxon>Streptosporangiaceae</taxon>
        <taxon>Nonomuraea</taxon>
    </lineage>
</organism>
<reference evidence="3" key="1">
    <citation type="journal article" date="2019" name="Int. J. Syst. Evol. Microbiol.">
        <title>The Global Catalogue of Microorganisms (GCM) 10K type strain sequencing project: providing services to taxonomists for standard genome sequencing and annotation.</title>
        <authorList>
            <consortium name="The Broad Institute Genomics Platform"/>
            <consortium name="The Broad Institute Genome Sequencing Center for Infectious Disease"/>
            <person name="Wu L."/>
            <person name="Ma J."/>
        </authorList>
    </citation>
    <scope>NUCLEOTIDE SEQUENCE [LARGE SCALE GENOMIC DNA]</scope>
    <source>
        <strain evidence="3">TBRC 1276</strain>
    </source>
</reference>
<feature type="signal peptide" evidence="1">
    <location>
        <begin position="1"/>
        <end position="27"/>
    </location>
</feature>
<name>A0ABV8GAQ2_9ACTN</name>
<evidence type="ECO:0000313" key="3">
    <source>
        <dbReference type="Proteomes" id="UP001595851"/>
    </source>
</evidence>
<comment type="caution">
    <text evidence="2">The sequence shown here is derived from an EMBL/GenBank/DDBJ whole genome shotgun (WGS) entry which is preliminary data.</text>
</comment>
<gene>
    <name evidence="2" type="ORF">ACFOY2_26610</name>
</gene>
<proteinExistence type="predicted"/>
<sequence>MRPIPTALLATAAAGALALSIADPASAASGFVRIHSASGQVKTINDPQPHVCHQGFTGQSTIINQTEGTILVFPDQNCRTKVFIPVPSHETVHGRYASFFAVD</sequence>
<keyword evidence="1" id="KW-0732">Signal</keyword>
<feature type="chain" id="PRO_5046241508" description="Secreted protein" evidence="1">
    <location>
        <begin position="28"/>
        <end position="103"/>
    </location>
</feature>
<dbReference type="EMBL" id="JBHSBI010000014">
    <property type="protein sequence ID" value="MFC4010828.1"/>
    <property type="molecule type" value="Genomic_DNA"/>
</dbReference>
<dbReference type="Proteomes" id="UP001595851">
    <property type="component" value="Unassembled WGS sequence"/>
</dbReference>
<dbReference type="RefSeq" id="WP_379530804.1">
    <property type="nucleotide sequence ID" value="NZ_JBHSBI010000014.1"/>
</dbReference>
<accession>A0ABV8GAQ2</accession>
<evidence type="ECO:0000256" key="1">
    <source>
        <dbReference type="SAM" id="SignalP"/>
    </source>
</evidence>
<protein>
    <recommendedName>
        <fullName evidence="4">Secreted protein</fullName>
    </recommendedName>
</protein>
<evidence type="ECO:0008006" key="4">
    <source>
        <dbReference type="Google" id="ProtNLM"/>
    </source>
</evidence>
<keyword evidence="3" id="KW-1185">Reference proteome</keyword>
<evidence type="ECO:0000313" key="2">
    <source>
        <dbReference type="EMBL" id="MFC4010828.1"/>
    </source>
</evidence>